<dbReference type="PANTHER" id="PTHR35450:SF2">
    <property type="entry name" value="REVERSE TRANSCRIPTASE DOMAIN-CONTAINING PROTEIN"/>
    <property type="match status" value="1"/>
</dbReference>
<dbReference type="AlphaFoldDB" id="A0AAU9U6R8"/>
<evidence type="ECO:0000313" key="2">
    <source>
        <dbReference type="Proteomes" id="UP001153954"/>
    </source>
</evidence>
<dbReference type="EMBL" id="CAKOGL010000012">
    <property type="protein sequence ID" value="CAH2092510.1"/>
    <property type="molecule type" value="Genomic_DNA"/>
</dbReference>
<sequence length="349" mass="40704">MTKNRKHHPQSCIQRLTLPRKDGGRGLIDIVNLHNAQIANLRSYFHNKNTSLHIAIVQNDHKFTPLNLLDKTTKQSNEITISNQNKIEEWAKKSLHGRHYRDLNLPYVDKKASNEWLRRGELFPETEGFIFAIQDQVIETRNYRKHIMKTQNAIDVCRKCNNPLENIQNITGSCKTIVQTEYKHRHDQVANIIHQELALKYNLIKIPRTPYYKYKPELMLENSTHILYFDRTILTDKTTHFNRPDITLVNKIEKTALLIDIAVPNTHNIQSTVAEKITKYTDLKIEVKRMWNLNTVTIVPIVISTTGVIPTMIHDSIKTIGLHKNIYIILQKAVILNTCRIVRKFLQID</sequence>
<protein>
    <recommendedName>
        <fullName evidence="3">Reverse transcriptase</fullName>
    </recommendedName>
</protein>
<dbReference type="PANTHER" id="PTHR35450">
    <property type="entry name" value="REVERSE TRANSCRIPTASE DOMAIN-CONTAINING PROTEIN"/>
    <property type="match status" value="1"/>
</dbReference>
<comment type="caution">
    <text evidence="1">The sequence shown here is derived from an EMBL/GenBank/DDBJ whole genome shotgun (WGS) entry which is preliminary data.</text>
</comment>
<keyword evidence="2" id="KW-1185">Reference proteome</keyword>
<accession>A0AAU9U6R8</accession>
<evidence type="ECO:0000313" key="1">
    <source>
        <dbReference type="EMBL" id="CAH2092510.1"/>
    </source>
</evidence>
<organism evidence="1 2">
    <name type="scientific">Euphydryas editha</name>
    <name type="common">Edith's checkerspot</name>
    <dbReference type="NCBI Taxonomy" id="104508"/>
    <lineage>
        <taxon>Eukaryota</taxon>
        <taxon>Metazoa</taxon>
        <taxon>Ecdysozoa</taxon>
        <taxon>Arthropoda</taxon>
        <taxon>Hexapoda</taxon>
        <taxon>Insecta</taxon>
        <taxon>Pterygota</taxon>
        <taxon>Neoptera</taxon>
        <taxon>Endopterygota</taxon>
        <taxon>Lepidoptera</taxon>
        <taxon>Glossata</taxon>
        <taxon>Ditrysia</taxon>
        <taxon>Papilionoidea</taxon>
        <taxon>Nymphalidae</taxon>
        <taxon>Nymphalinae</taxon>
        <taxon>Euphydryas</taxon>
    </lineage>
</organism>
<gene>
    <name evidence="1" type="ORF">EEDITHA_LOCUS8263</name>
</gene>
<evidence type="ECO:0008006" key="3">
    <source>
        <dbReference type="Google" id="ProtNLM"/>
    </source>
</evidence>
<proteinExistence type="predicted"/>
<reference evidence="1" key="1">
    <citation type="submission" date="2022-03" db="EMBL/GenBank/DDBJ databases">
        <authorList>
            <person name="Tunstrom K."/>
        </authorList>
    </citation>
    <scope>NUCLEOTIDE SEQUENCE</scope>
</reference>
<dbReference type="Proteomes" id="UP001153954">
    <property type="component" value="Unassembled WGS sequence"/>
</dbReference>
<name>A0AAU9U6R8_EUPED</name>